<feature type="region of interest" description="Disordered" evidence="1">
    <location>
        <begin position="30"/>
        <end position="79"/>
    </location>
</feature>
<dbReference type="Pfam" id="PF08613">
    <property type="entry name" value="Cyclin"/>
    <property type="match status" value="1"/>
</dbReference>
<dbReference type="GO" id="GO:0005634">
    <property type="term" value="C:nucleus"/>
    <property type="evidence" value="ECO:0007669"/>
    <property type="project" value="TreeGrafter"/>
</dbReference>
<proteinExistence type="predicted"/>
<name>A0A061ATP8_RHOTO</name>
<dbReference type="EMBL" id="LK052940">
    <property type="protein sequence ID" value="CDR40952.1"/>
    <property type="molecule type" value="Genomic_DNA"/>
</dbReference>
<dbReference type="PANTHER" id="PTHR15615">
    <property type="match status" value="1"/>
</dbReference>
<feature type="compositionally biased region" description="Polar residues" evidence="1">
    <location>
        <begin position="36"/>
        <end position="46"/>
    </location>
</feature>
<reference evidence="2" key="1">
    <citation type="journal article" date="2014" name="Genome Announc.">
        <title>Draft genome sequence of Rhodosporidium toruloides CECT1137, an oleaginous yeast of biotechnological interest.</title>
        <authorList>
            <person name="Morin N."/>
            <person name="Calcas X."/>
            <person name="Devillers H."/>
            <person name="Durrens P."/>
            <person name="Sherman D.J."/>
            <person name="Nicaud J.-M."/>
            <person name="Neuveglise C."/>
        </authorList>
    </citation>
    <scope>NUCLEOTIDE SEQUENCE</scope>
    <source>
        <strain evidence="2">CECT1137</strain>
    </source>
</reference>
<organism evidence="2">
    <name type="scientific">Rhodotorula toruloides</name>
    <name type="common">Yeast</name>
    <name type="synonym">Rhodosporidium toruloides</name>
    <dbReference type="NCBI Taxonomy" id="5286"/>
    <lineage>
        <taxon>Eukaryota</taxon>
        <taxon>Fungi</taxon>
        <taxon>Dikarya</taxon>
        <taxon>Basidiomycota</taxon>
        <taxon>Pucciniomycotina</taxon>
        <taxon>Microbotryomycetes</taxon>
        <taxon>Sporidiobolales</taxon>
        <taxon>Sporidiobolaceae</taxon>
        <taxon>Rhodotorula</taxon>
    </lineage>
</organism>
<feature type="region of interest" description="Disordered" evidence="1">
    <location>
        <begin position="259"/>
        <end position="293"/>
    </location>
</feature>
<dbReference type="InterPro" id="IPR013922">
    <property type="entry name" value="Cyclin_PHO80-like"/>
</dbReference>
<dbReference type="GO" id="GO:0000307">
    <property type="term" value="C:cyclin-dependent protein kinase holoenzyme complex"/>
    <property type="evidence" value="ECO:0007669"/>
    <property type="project" value="TreeGrafter"/>
</dbReference>
<feature type="region of interest" description="Disordered" evidence="1">
    <location>
        <begin position="451"/>
        <end position="500"/>
    </location>
</feature>
<dbReference type="GO" id="GO:0016538">
    <property type="term" value="F:cyclin-dependent protein serine/threonine kinase regulator activity"/>
    <property type="evidence" value="ECO:0007669"/>
    <property type="project" value="TreeGrafter"/>
</dbReference>
<feature type="compositionally biased region" description="Polar residues" evidence="1">
    <location>
        <begin position="57"/>
        <end position="72"/>
    </location>
</feature>
<feature type="region of interest" description="Disordered" evidence="1">
    <location>
        <begin position="94"/>
        <end position="137"/>
    </location>
</feature>
<dbReference type="CDD" id="cd20557">
    <property type="entry name" value="CYCLIN_ScPCL1-like"/>
    <property type="match status" value="1"/>
</dbReference>
<accession>A0A061ATP8</accession>
<gene>
    <name evidence="2" type="ORF">RHTO0S_05e09582g</name>
</gene>
<feature type="compositionally biased region" description="Basic and acidic residues" evidence="1">
    <location>
        <begin position="283"/>
        <end position="293"/>
    </location>
</feature>
<feature type="compositionally biased region" description="Low complexity" evidence="1">
    <location>
        <begin position="451"/>
        <end position="460"/>
    </location>
</feature>
<dbReference type="GO" id="GO:0019901">
    <property type="term" value="F:protein kinase binding"/>
    <property type="evidence" value="ECO:0007669"/>
    <property type="project" value="InterPro"/>
</dbReference>
<sequence>MSSLLPTPPHPHASLYPSAADEAAAYVAHASSLSLHPQQRSRSHSSVPLPDAKRPRSSATSSFAAQDWTSSRPPSPALKPCTAAWTSSYAAHPLASTSTSGSEVPPPPLLHVQAHCPTPALTPDEDGDEHLEGRSGFVKRDDLTAKAVKRAQNLSTAGQGAEGGKDRFVNGLVGASVLAIESIWGPSTPSTCTLASPSSSIIPLSYFVKEVLRRSRTSCSTLQLALYYLHKSRREIRAAVKRAGESEGEIKRLERELKRGKDEVRAGNSRAQDAAYPSPPRSPGHELDAAARRETTQSLGDRFSALVAAQNSPVLCGRRMFLASLICASKYLQDRNYSNRAWAKISGLDVREINANERAFLKVTGFGLHLPAEEFQRWTERLAALNSSSSPLTSPATNTTIPSPLARSASEYHLLASIQAPLLAAGTRPSLPSSRKVLARGASAAVVYPTTTTNSSTSATTREKGFPIAAPRMAYRQPTPSSSSSEGETEADESSSAYSFTSVSDGRKLRALPTRRIRAPAAVTASPASFVPQAWAAGVVPMEGVVVSQVEGVRAH</sequence>
<dbReference type="Gene3D" id="1.10.472.10">
    <property type="entry name" value="Cyclin-like"/>
    <property type="match status" value="1"/>
</dbReference>
<evidence type="ECO:0000313" key="2">
    <source>
        <dbReference type="EMBL" id="CDR40952.1"/>
    </source>
</evidence>
<evidence type="ECO:0000256" key="1">
    <source>
        <dbReference type="SAM" id="MobiDB-lite"/>
    </source>
</evidence>
<dbReference type="PANTHER" id="PTHR15615:SF36">
    <property type="entry name" value="PHO85 CYCLIN-5"/>
    <property type="match status" value="1"/>
</dbReference>
<protein>
    <submittedName>
        <fullName evidence="2">RHTO0S05e09582g1_1</fullName>
    </submittedName>
</protein>
<dbReference type="OrthoDB" id="286814at2759"/>
<dbReference type="AlphaFoldDB" id="A0A061ATP8"/>